<evidence type="ECO:0000256" key="1">
    <source>
        <dbReference type="ARBA" id="ARBA00022448"/>
    </source>
</evidence>
<comment type="subunit">
    <text evidence="7">The complex is composed of two ATP-binding proteins (PotA), two transmembrane proteins (PotB and PotC) and a solute-binding protein (PotD).</text>
</comment>
<proteinExistence type="inferred from homology"/>
<dbReference type="Gene3D" id="2.40.50.140">
    <property type="entry name" value="Nucleic acid-binding proteins"/>
    <property type="match status" value="1"/>
</dbReference>
<dbReference type="EC" id="7.6.2.11" evidence="7"/>
<keyword evidence="2 7" id="KW-1003">Cell membrane</keyword>
<dbReference type="PANTHER" id="PTHR42781:SF4">
    <property type="entry name" value="SPERMIDINE_PUTRESCINE IMPORT ATP-BINDING PROTEIN POTA"/>
    <property type="match status" value="1"/>
</dbReference>
<evidence type="ECO:0000313" key="10">
    <source>
        <dbReference type="Proteomes" id="UP000046373"/>
    </source>
</evidence>
<gene>
    <name evidence="9" type="primary">ydcT</name>
    <name evidence="7" type="synonym">potA</name>
    <name evidence="9" type="ORF">MPLDJ20_20209</name>
</gene>
<name>A0A090F1U6_MESPL</name>
<keyword evidence="1 7" id="KW-0813">Transport</keyword>
<sequence>MTSALQLEGLGKSFGHFRALHDISLDLQQGEFLTMLGPSGSGKTTTLQLIAGFLQPDRGRLLMKGRDIAGIPAHRRNIGMVFQDYALFPHMTALDNVAFPLESRGIGKLERRRRAEEMLGVVNLGHLLDRYPRQLSGGQKQRVALARALVYDPEVVLLDEPLGALDKKLRTSMQLEILRITRRFGATVISVTHDQEEALVMSDRIALFSQGALAQVGTPKELYAKPANAFVADFVGESNLLPAELTRAGGEAVVKGDGWLAKLPVDRLAVGLADGQVTLMVRPESLRLSAGDASPVAQRPNSIEATVKQVVYLGSALRVHAQLPNGSIIQIAVPDVRSLSFVPETTVRASWDADDVVILQA</sequence>
<dbReference type="Gene3D" id="3.40.50.300">
    <property type="entry name" value="P-loop containing nucleotide triphosphate hydrolases"/>
    <property type="match status" value="1"/>
</dbReference>
<dbReference type="FunFam" id="3.40.50.300:FF:000425">
    <property type="entry name" value="Probable ABC transporter, ATP-binding subunit"/>
    <property type="match status" value="1"/>
</dbReference>
<dbReference type="InterPro" id="IPR027417">
    <property type="entry name" value="P-loop_NTPase"/>
</dbReference>
<dbReference type="InterPro" id="IPR003593">
    <property type="entry name" value="AAA+_ATPase"/>
</dbReference>
<dbReference type="InterPro" id="IPR003439">
    <property type="entry name" value="ABC_transporter-like_ATP-bd"/>
</dbReference>
<evidence type="ECO:0000256" key="6">
    <source>
        <dbReference type="ARBA" id="ARBA00023136"/>
    </source>
</evidence>
<comment type="catalytic activity">
    <reaction evidence="7">
        <text>ATP + H2O + polyamine-[polyamine-binding protein]Side 1 = ADP + phosphate + polyamineSide 2 + [polyamine-binding protein]Side 1.</text>
        <dbReference type="EC" id="7.6.2.11"/>
    </reaction>
</comment>
<evidence type="ECO:0000256" key="5">
    <source>
        <dbReference type="ARBA" id="ARBA00022967"/>
    </source>
</evidence>
<dbReference type="EMBL" id="CCNB01000012">
    <property type="protein sequence ID" value="CDX35471.1"/>
    <property type="molecule type" value="Genomic_DNA"/>
</dbReference>
<comment type="function">
    <text evidence="7">Part of the ABC transporter complex PotABCD involved in spermidine/putrescine import. Responsible for energy coupling to the transport system.</text>
</comment>
<dbReference type="GO" id="GO:0015697">
    <property type="term" value="P:quaternary ammonium group transport"/>
    <property type="evidence" value="ECO:0007669"/>
    <property type="project" value="UniProtKB-ARBA"/>
</dbReference>
<evidence type="ECO:0000256" key="7">
    <source>
        <dbReference type="RuleBase" id="RU364083"/>
    </source>
</evidence>
<dbReference type="InterPro" id="IPR050093">
    <property type="entry name" value="ABC_SmlMolc_Importer"/>
</dbReference>
<dbReference type="GO" id="GO:0043190">
    <property type="term" value="C:ATP-binding cassette (ABC) transporter complex"/>
    <property type="evidence" value="ECO:0007669"/>
    <property type="project" value="InterPro"/>
</dbReference>
<evidence type="ECO:0000259" key="8">
    <source>
        <dbReference type="PROSITE" id="PS50893"/>
    </source>
</evidence>
<dbReference type="Proteomes" id="UP000046373">
    <property type="component" value="Unassembled WGS sequence"/>
</dbReference>
<dbReference type="SUPFAM" id="SSF50331">
    <property type="entry name" value="MOP-like"/>
    <property type="match status" value="1"/>
</dbReference>
<dbReference type="InterPro" id="IPR008995">
    <property type="entry name" value="Mo/tungstate-bd_C_term_dom"/>
</dbReference>
<evidence type="ECO:0000256" key="2">
    <source>
        <dbReference type="ARBA" id="ARBA00022475"/>
    </source>
</evidence>
<accession>A0A090F1U6</accession>
<comment type="similarity">
    <text evidence="7">Belongs to the ABC transporter superfamily. Spermidine/putrescine importer (TC 3.A.1.11.1) family.</text>
</comment>
<dbReference type="Pfam" id="PF00005">
    <property type="entry name" value="ABC_tran"/>
    <property type="match status" value="1"/>
</dbReference>
<dbReference type="Pfam" id="PF08402">
    <property type="entry name" value="TOBE_2"/>
    <property type="match status" value="1"/>
</dbReference>
<dbReference type="SMART" id="SM00382">
    <property type="entry name" value="AAA"/>
    <property type="match status" value="1"/>
</dbReference>
<dbReference type="PROSITE" id="PS00211">
    <property type="entry name" value="ABC_TRANSPORTER_1"/>
    <property type="match status" value="1"/>
</dbReference>
<evidence type="ECO:0000313" key="9">
    <source>
        <dbReference type="EMBL" id="CDX35471.1"/>
    </source>
</evidence>
<keyword evidence="5 7" id="KW-1278">Translocase</keyword>
<reference evidence="9 10" key="1">
    <citation type="submission" date="2014-08" db="EMBL/GenBank/DDBJ databases">
        <authorList>
            <person name="Moulin Lionel"/>
        </authorList>
    </citation>
    <scope>NUCLEOTIDE SEQUENCE [LARGE SCALE GENOMIC DNA]</scope>
</reference>
<dbReference type="GO" id="GO:0016887">
    <property type="term" value="F:ATP hydrolysis activity"/>
    <property type="evidence" value="ECO:0007669"/>
    <property type="project" value="InterPro"/>
</dbReference>
<dbReference type="PANTHER" id="PTHR42781">
    <property type="entry name" value="SPERMIDINE/PUTRESCINE IMPORT ATP-BINDING PROTEIN POTA"/>
    <property type="match status" value="1"/>
</dbReference>
<dbReference type="SUPFAM" id="SSF52540">
    <property type="entry name" value="P-loop containing nucleoside triphosphate hydrolases"/>
    <property type="match status" value="1"/>
</dbReference>
<evidence type="ECO:0000256" key="3">
    <source>
        <dbReference type="ARBA" id="ARBA00022741"/>
    </source>
</evidence>
<dbReference type="InterPro" id="IPR005893">
    <property type="entry name" value="PotA-like"/>
</dbReference>
<dbReference type="GeneID" id="31890390"/>
<dbReference type="GO" id="GO:0005524">
    <property type="term" value="F:ATP binding"/>
    <property type="evidence" value="ECO:0007669"/>
    <property type="project" value="UniProtKB-KW"/>
</dbReference>
<dbReference type="PROSITE" id="PS50893">
    <property type="entry name" value="ABC_TRANSPORTER_2"/>
    <property type="match status" value="1"/>
</dbReference>
<organism evidence="9 10">
    <name type="scientific">Mesorhizobium plurifarium</name>
    <dbReference type="NCBI Taxonomy" id="69974"/>
    <lineage>
        <taxon>Bacteria</taxon>
        <taxon>Pseudomonadati</taxon>
        <taxon>Pseudomonadota</taxon>
        <taxon>Alphaproteobacteria</taxon>
        <taxon>Hyphomicrobiales</taxon>
        <taxon>Phyllobacteriaceae</taxon>
        <taxon>Mesorhizobium</taxon>
    </lineage>
</organism>
<keyword evidence="6 7" id="KW-0472">Membrane</keyword>
<dbReference type="AlphaFoldDB" id="A0A090F1U6"/>
<evidence type="ECO:0000256" key="4">
    <source>
        <dbReference type="ARBA" id="ARBA00022840"/>
    </source>
</evidence>
<feature type="domain" description="ABC transporter" evidence="8">
    <location>
        <begin position="5"/>
        <end position="235"/>
    </location>
</feature>
<dbReference type="InterPro" id="IPR017871">
    <property type="entry name" value="ABC_transporter-like_CS"/>
</dbReference>
<keyword evidence="3 7" id="KW-0547">Nucleotide-binding</keyword>
<dbReference type="InterPro" id="IPR013611">
    <property type="entry name" value="Transp-assoc_OB_typ2"/>
</dbReference>
<keyword evidence="4 7" id="KW-0067">ATP-binding</keyword>
<dbReference type="InterPro" id="IPR012340">
    <property type="entry name" value="NA-bd_OB-fold"/>
</dbReference>
<dbReference type="Gene3D" id="2.40.50.100">
    <property type="match status" value="1"/>
</dbReference>
<dbReference type="GO" id="GO:0015417">
    <property type="term" value="F:ABC-type polyamine transporter activity"/>
    <property type="evidence" value="ECO:0007669"/>
    <property type="project" value="UniProtKB-EC"/>
</dbReference>
<dbReference type="NCBIfam" id="TIGR01187">
    <property type="entry name" value="potA"/>
    <property type="match status" value="1"/>
</dbReference>
<protein>
    <recommendedName>
        <fullName evidence="7">Spermidine/putrescine import ATP-binding protein PotA</fullName>
        <ecNumber evidence="7">7.6.2.11</ecNumber>
    </recommendedName>
</protein>